<proteinExistence type="predicted"/>
<dbReference type="GO" id="GO:0005524">
    <property type="term" value="F:ATP binding"/>
    <property type="evidence" value="ECO:0007669"/>
    <property type="project" value="UniProtKB-KW"/>
</dbReference>
<dbReference type="InterPro" id="IPR041118">
    <property type="entry name" value="Rx_N"/>
</dbReference>
<dbReference type="SUPFAM" id="SSF52540">
    <property type="entry name" value="P-loop containing nucleoside triphosphate hydrolases"/>
    <property type="match status" value="1"/>
</dbReference>
<dbReference type="InterPro" id="IPR002182">
    <property type="entry name" value="NB-ARC"/>
</dbReference>
<feature type="domain" description="Disease resistance N-terminal" evidence="6">
    <location>
        <begin position="6"/>
        <end position="85"/>
    </location>
</feature>
<feature type="domain" description="NB-ARC" evidence="5">
    <location>
        <begin position="138"/>
        <end position="249"/>
    </location>
</feature>
<comment type="caution">
    <text evidence="7">The sequence shown here is derived from an EMBL/GenBank/DDBJ whole genome shotgun (WGS) entry which is preliminary data.</text>
</comment>
<organism evidence="7 8">
    <name type="scientific">Hibiscus syriacus</name>
    <name type="common">Rose of Sharon</name>
    <dbReference type="NCBI Taxonomy" id="106335"/>
    <lineage>
        <taxon>Eukaryota</taxon>
        <taxon>Viridiplantae</taxon>
        <taxon>Streptophyta</taxon>
        <taxon>Embryophyta</taxon>
        <taxon>Tracheophyta</taxon>
        <taxon>Spermatophyta</taxon>
        <taxon>Magnoliopsida</taxon>
        <taxon>eudicotyledons</taxon>
        <taxon>Gunneridae</taxon>
        <taxon>Pentapetalae</taxon>
        <taxon>rosids</taxon>
        <taxon>malvids</taxon>
        <taxon>Malvales</taxon>
        <taxon>Malvaceae</taxon>
        <taxon>Malvoideae</taxon>
        <taxon>Hibiscus</taxon>
    </lineage>
</organism>
<keyword evidence="2" id="KW-0547">Nucleotide-binding</keyword>
<reference evidence="7" key="1">
    <citation type="submission" date="2019-09" db="EMBL/GenBank/DDBJ databases">
        <title>Draft genome information of white flower Hibiscus syriacus.</title>
        <authorList>
            <person name="Kim Y.-M."/>
        </authorList>
    </citation>
    <scope>NUCLEOTIDE SEQUENCE [LARGE SCALE GENOMIC DNA]</scope>
    <source>
        <strain evidence="7">YM2019G1</strain>
    </source>
</reference>
<dbReference type="PRINTS" id="PR00364">
    <property type="entry name" value="DISEASERSIST"/>
</dbReference>
<dbReference type="PANTHER" id="PTHR36766">
    <property type="entry name" value="PLANT BROAD-SPECTRUM MILDEW RESISTANCE PROTEIN RPW8"/>
    <property type="match status" value="1"/>
</dbReference>
<dbReference type="Pfam" id="PF00931">
    <property type="entry name" value="NB-ARC"/>
    <property type="match status" value="1"/>
</dbReference>
<evidence type="ECO:0000313" key="7">
    <source>
        <dbReference type="EMBL" id="KAE8711425.1"/>
    </source>
</evidence>
<evidence type="ECO:0000256" key="4">
    <source>
        <dbReference type="ARBA" id="ARBA00022840"/>
    </source>
</evidence>
<dbReference type="GO" id="GO:0006952">
    <property type="term" value="P:defense response"/>
    <property type="evidence" value="ECO:0007669"/>
    <property type="project" value="UniProtKB-KW"/>
</dbReference>
<dbReference type="GO" id="GO:0043531">
    <property type="term" value="F:ADP binding"/>
    <property type="evidence" value="ECO:0007669"/>
    <property type="project" value="InterPro"/>
</dbReference>
<dbReference type="Pfam" id="PF18052">
    <property type="entry name" value="Rx_N"/>
    <property type="match status" value="1"/>
</dbReference>
<evidence type="ECO:0000256" key="3">
    <source>
        <dbReference type="ARBA" id="ARBA00022821"/>
    </source>
</evidence>
<evidence type="ECO:0000313" key="8">
    <source>
        <dbReference type="Proteomes" id="UP000436088"/>
    </source>
</evidence>
<accession>A0A6A3B804</accession>
<evidence type="ECO:0000256" key="2">
    <source>
        <dbReference type="ARBA" id="ARBA00022741"/>
    </source>
</evidence>
<dbReference type="AlphaFoldDB" id="A0A6A3B804"/>
<keyword evidence="4" id="KW-0067">ATP-binding</keyword>
<keyword evidence="3" id="KW-0611">Plant defense</keyword>
<dbReference type="InterPro" id="IPR027417">
    <property type="entry name" value="P-loop_NTPase"/>
</dbReference>
<dbReference type="EMBL" id="VEPZ02000914">
    <property type="protein sequence ID" value="KAE8711425.1"/>
    <property type="molecule type" value="Genomic_DNA"/>
</dbReference>
<dbReference type="Gene3D" id="3.40.50.300">
    <property type="entry name" value="P-loop containing nucleotide triphosphate hydrolases"/>
    <property type="match status" value="1"/>
</dbReference>
<keyword evidence="1" id="KW-0677">Repeat</keyword>
<keyword evidence="8" id="KW-1185">Reference proteome</keyword>
<dbReference type="PANTHER" id="PTHR36766:SF45">
    <property type="entry name" value="NB-ARC DOMAIN-CONTAINING PROTEIN"/>
    <property type="match status" value="1"/>
</dbReference>
<evidence type="ECO:0000256" key="1">
    <source>
        <dbReference type="ARBA" id="ARBA00022737"/>
    </source>
</evidence>
<evidence type="ECO:0000259" key="6">
    <source>
        <dbReference type="Pfam" id="PF18052"/>
    </source>
</evidence>
<dbReference type="Gene3D" id="1.20.5.4130">
    <property type="match status" value="1"/>
</dbReference>
<protein>
    <submittedName>
        <fullName evidence="7">Uncharacterized protein</fullName>
    </submittedName>
</protein>
<dbReference type="Proteomes" id="UP000436088">
    <property type="component" value="Unassembled WGS sequence"/>
</dbReference>
<name>A0A6A3B804_HIBSY</name>
<evidence type="ECO:0000259" key="5">
    <source>
        <dbReference type="Pfam" id="PF00931"/>
    </source>
</evidence>
<sequence>MAEALVSAILNQLQTSTVREWRLLADVDQEINKLETYLKDIHAVLEDDEEKQVTDASVKRWLTKLKEASYEREDAWDECNFASLKPIPVEDGFFTQDEIAKERGRYQLVKREIKQPSRVESASFVDVSKLHGRDEVRKEIVSALFSEDSRQTISIVGMGGIGKTALAQLIYDDSEVRQHFYKMIWVCNSDYFDQHQIARIILGAFTRRNSPIPASLEGNFSQITENITNKKFFLVLDDVWTERDEDWEQSRS</sequence>
<gene>
    <name evidence="7" type="ORF">F3Y22_tig00110293pilonHSYRG00021</name>
</gene>